<name>A0ACA9T688_BIOOC</name>
<protein>
    <submittedName>
        <fullName evidence="1">Uncharacterized protein</fullName>
    </submittedName>
</protein>
<dbReference type="Proteomes" id="UP000836387">
    <property type="component" value="Unassembled WGS sequence"/>
</dbReference>
<proteinExistence type="predicted"/>
<dbReference type="EMBL" id="CADEHS020000001">
    <property type="protein sequence ID" value="CAG9936211.1"/>
    <property type="molecule type" value="Genomic_DNA"/>
</dbReference>
<gene>
    <name evidence="1" type="ORF">CRV2_00003388</name>
</gene>
<reference evidence="1" key="2">
    <citation type="submission" date="2021-10" db="EMBL/GenBank/DDBJ databases">
        <authorList>
            <person name="Piombo E."/>
        </authorList>
    </citation>
    <scope>NUCLEOTIDE SEQUENCE</scope>
</reference>
<sequence>MRVSAKSMLIMSLISCPPDVLLIILELLVPVWDPERQAAQTPIADRRKLAWQYGFEADGETKEHQVAKKTFSSLALTCKDISEAAMILLYREICLSSAASMVHLLRTLLKTPRLRQYVRSLACAKHMHQFDHEEESRALLLSIDWDIGSMGPFERSVFGLAKCEAFCTGNLPCPEDDLDTQPCDDDPDDDPVDYNPAILSRPYLVPVIGPSVLASLLCLVPNVTSFCFAPPTGGDTDVHQTLRDSLDKAQEITMVDGHPLSVLPRLSTLALYSHAATLTLQWECIWIPFWARFSKVGIQKLKVLQAIMSFEEYSEGMVDVLSNEDTEYFQDVDRYVSEARWEALEELQAFLTGTWGHEWFGVFKVFSKLKRVEITPTKRPIVYQEEFDPEWGTLESGLIQLRATLEYFKINGLYTETIVPELGPEGVLTCLSQFTCLRHLDIATLALFEHPEQMATFFIEETLPQSLDTIFFREEWVQSDLEDIESGTSDQQLQYSRLVIECLKKMVDDEDGLPKLRYLSFQEQLMAWTLGLDAKDLSSLTERRVIFNAFNNKGLPMNLEDFSLAHHIEEDGANIPIAERTSF</sequence>
<evidence type="ECO:0000313" key="2">
    <source>
        <dbReference type="Proteomes" id="UP000836387"/>
    </source>
</evidence>
<accession>A0ACA9T688</accession>
<comment type="caution">
    <text evidence="1">The sequence shown here is derived from an EMBL/GenBank/DDBJ whole genome shotgun (WGS) entry which is preliminary data.</text>
</comment>
<evidence type="ECO:0000313" key="1">
    <source>
        <dbReference type="EMBL" id="CAG9936211.1"/>
    </source>
</evidence>
<reference evidence="1" key="1">
    <citation type="submission" date="2020-04" db="EMBL/GenBank/DDBJ databases">
        <authorList>
            <person name="Broberg M."/>
        </authorList>
    </citation>
    <scope>NUCLEOTIDE SEQUENCE</scope>
</reference>
<organism evidence="1 2">
    <name type="scientific">Clonostachys rosea f. rosea IK726</name>
    <dbReference type="NCBI Taxonomy" id="1349383"/>
    <lineage>
        <taxon>Eukaryota</taxon>
        <taxon>Fungi</taxon>
        <taxon>Dikarya</taxon>
        <taxon>Ascomycota</taxon>
        <taxon>Pezizomycotina</taxon>
        <taxon>Sordariomycetes</taxon>
        <taxon>Hypocreomycetidae</taxon>
        <taxon>Hypocreales</taxon>
        <taxon>Bionectriaceae</taxon>
        <taxon>Clonostachys</taxon>
    </lineage>
</organism>
<keyword evidence="2" id="KW-1185">Reference proteome</keyword>